<keyword evidence="2" id="KW-1185">Reference proteome</keyword>
<dbReference type="EMBL" id="BMAW01058869">
    <property type="protein sequence ID" value="GFT18481.1"/>
    <property type="molecule type" value="Genomic_DNA"/>
</dbReference>
<protein>
    <submittedName>
        <fullName evidence="1">Uncharacterized protein</fullName>
    </submittedName>
</protein>
<gene>
    <name evidence="1" type="ORF">NPIL_413081</name>
</gene>
<comment type="caution">
    <text evidence="1">The sequence shown here is derived from an EMBL/GenBank/DDBJ whole genome shotgun (WGS) entry which is preliminary data.</text>
</comment>
<proteinExistence type="predicted"/>
<accession>A0A8X6NJH3</accession>
<dbReference type="Proteomes" id="UP000887013">
    <property type="component" value="Unassembled WGS sequence"/>
</dbReference>
<dbReference type="AlphaFoldDB" id="A0A8X6NJH3"/>
<evidence type="ECO:0000313" key="1">
    <source>
        <dbReference type="EMBL" id="GFT18481.1"/>
    </source>
</evidence>
<sequence>MLHGRGPTSPLLILKDYWTEDIPVPIEQLNNIMPLTHSVFNTGLEANSFQVGTRWLRVASRKPTPSADFRWFPSHFSS</sequence>
<organism evidence="1 2">
    <name type="scientific">Nephila pilipes</name>
    <name type="common">Giant wood spider</name>
    <name type="synonym">Nephila maculata</name>
    <dbReference type="NCBI Taxonomy" id="299642"/>
    <lineage>
        <taxon>Eukaryota</taxon>
        <taxon>Metazoa</taxon>
        <taxon>Ecdysozoa</taxon>
        <taxon>Arthropoda</taxon>
        <taxon>Chelicerata</taxon>
        <taxon>Arachnida</taxon>
        <taxon>Araneae</taxon>
        <taxon>Araneomorphae</taxon>
        <taxon>Entelegynae</taxon>
        <taxon>Araneoidea</taxon>
        <taxon>Nephilidae</taxon>
        <taxon>Nephila</taxon>
    </lineage>
</organism>
<evidence type="ECO:0000313" key="2">
    <source>
        <dbReference type="Proteomes" id="UP000887013"/>
    </source>
</evidence>
<reference evidence="1" key="1">
    <citation type="submission" date="2020-08" db="EMBL/GenBank/DDBJ databases">
        <title>Multicomponent nature underlies the extraordinary mechanical properties of spider dragline silk.</title>
        <authorList>
            <person name="Kono N."/>
            <person name="Nakamura H."/>
            <person name="Mori M."/>
            <person name="Yoshida Y."/>
            <person name="Ohtoshi R."/>
            <person name="Malay A.D."/>
            <person name="Moran D.A.P."/>
            <person name="Tomita M."/>
            <person name="Numata K."/>
            <person name="Arakawa K."/>
        </authorList>
    </citation>
    <scope>NUCLEOTIDE SEQUENCE</scope>
</reference>
<name>A0A8X6NJH3_NEPPI</name>